<reference evidence="1" key="2">
    <citation type="journal article" date="2015" name="ISME J.">
        <title>A new class of marine Euryarchaeota group II from the Mediterranean deep chlorophyll maximum.</title>
        <authorList>
            <person name="Martin-Cuadrado A.B."/>
            <person name="Garcia-Heredia I."/>
            <person name="Molto A.G."/>
            <person name="Lopez-Ubeda R."/>
            <person name="Kimes N."/>
            <person name="Lopez-Garcia P."/>
            <person name="Moreira D."/>
            <person name="Rodriguez-Valera F."/>
        </authorList>
    </citation>
    <scope>NUCLEOTIDE SEQUENCE</scope>
</reference>
<protein>
    <submittedName>
        <fullName evidence="1">Uncharacterized protein</fullName>
    </submittedName>
</protein>
<dbReference type="EMBL" id="KP211819">
    <property type="protein sequence ID" value="ANV79314.1"/>
    <property type="molecule type" value="Genomic_DNA"/>
</dbReference>
<name>A0A1B1TAJ5_9ARCH</name>
<proteinExistence type="predicted"/>
<accession>A0A1B1TAJ5</accession>
<evidence type="ECO:0000313" key="1">
    <source>
        <dbReference type="EMBL" id="ANV79314.1"/>
    </source>
</evidence>
<sequence>MKSRIIALSAILILLLATSSGVANPGGKGDSNRDYTCGGSCHGDPSLSSDSTAIINVEMKSTAYSSTTTEVSVSISDLDTSDNGLVGIFLLGSKNGNDDNPEDHGWTIIQDPNGGSSNYVEVVSSENQVTVSWVLLAPEDLGVKEIYVSIHHGSYYNHNNKAFIGETDAFTVNIEPIPENYPTLADGWSSPEERISGDSSTITVRTVNTESLMVYWRLSGESQSHQATVEMVSEQEWEVSLPATLGDTRIEYQMVATMGDFSNRMPWLSMGTSEPYFDGTSLGANLQSISFALIILGFMVSLQSWFAPRGVRKIVDNTAEVDKSINDDHELPIPDLDNEYWSRLMKSEENPGWLWDPIENEWVADPAVTSGGDE</sequence>
<dbReference type="AlphaFoldDB" id="A0A1B1TAJ5"/>
<reference evidence="1" key="1">
    <citation type="submission" date="2014-11" db="EMBL/GenBank/DDBJ databases">
        <authorList>
            <person name="Zhu J."/>
            <person name="Qi W."/>
            <person name="Song R."/>
        </authorList>
    </citation>
    <scope>NUCLEOTIDE SEQUENCE</scope>
</reference>
<organism evidence="1">
    <name type="scientific">uncultured Poseidoniia archaeon</name>
    <dbReference type="NCBI Taxonomy" id="1697135"/>
    <lineage>
        <taxon>Archaea</taxon>
        <taxon>Methanobacteriati</taxon>
        <taxon>Thermoplasmatota</taxon>
        <taxon>Candidatus Poseidoniia</taxon>
        <taxon>environmental samples</taxon>
    </lineage>
</organism>